<dbReference type="AlphaFoldDB" id="A0A1I2JSN3"/>
<dbReference type="GO" id="GO:0055085">
    <property type="term" value="P:transmembrane transport"/>
    <property type="evidence" value="ECO:0007669"/>
    <property type="project" value="TreeGrafter"/>
</dbReference>
<evidence type="ECO:0000256" key="7">
    <source>
        <dbReference type="ARBA" id="ARBA00023136"/>
    </source>
</evidence>
<dbReference type="InterPro" id="IPR002549">
    <property type="entry name" value="AI-2E-like"/>
</dbReference>
<dbReference type="PANTHER" id="PTHR21716">
    <property type="entry name" value="TRANSMEMBRANE PROTEIN"/>
    <property type="match status" value="1"/>
</dbReference>
<sequence>MNRQTLTTTALSLFIASLLIAVLILAKDILIPLAVSVFFAYLLYPLSWAIERRGVHRILAILLVILLALLVLGGAALFLSLEVSNAHIDLTELKQQVDQKADVVQRVMETRLGVDTSTMDRYLSKASESIFNSWQSAIGSLFTATTTTIFQLGLLPVYTFFLLFYRTKTAYFIFKLTGRENKRQTLHILREVSQVTTRYMGGLLIVVLILAILNSTGLLLIGVPHALVFGVLAALLNLIPYIGTFLGGLIPILYVLFSTSDPFQMMLKVFILFAIVQFLENNLITPNIVGSNIRINPLAIIISLLVANLIWGIAGMLIAVPCLAIAKIVMRNVEALEPWAYLISDRGVAPYEISFKRIWNKLTKRR</sequence>
<keyword evidence="5 8" id="KW-0812">Transmembrane</keyword>
<comment type="similarity">
    <text evidence="2">Belongs to the autoinducer-2 exporter (AI-2E) (TC 2.A.86) family.</text>
</comment>
<evidence type="ECO:0000256" key="3">
    <source>
        <dbReference type="ARBA" id="ARBA00022448"/>
    </source>
</evidence>
<keyword evidence="6 8" id="KW-1133">Transmembrane helix</keyword>
<evidence type="ECO:0000256" key="8">
    <source>
        <dbReference type="SAM" id="Phobius"/>
    </source>
</evidence>
<evidence type="ECO:0000256" key="6">
    <source>
        <dbReference type="ARBA" id="ARBA00022989"/>
    </source>
</evidence>
<dbReference type="Pfam" id="PF01594">
    <property type="entry name" value="AI-2E_transport"/>
    <property type="match status" value="1"/>
</dbReference>
<reference evidence="9 10" key="1">
    <citation type="submission" date="2016-10" db="EMBL/GenBank/DDBJ databases">
        <authorList>
            <person name="de Groot N.N."/>
        </authorList>
    </citation>
    <scope>NUCLEOTIDE SEQUENCE [LARGE SCALE GENOMIC DNA]</scope>
    <source>
        <strain evidence="9 10">CGMCC 1.9156</strain>
    </source>
</reference>
<evidence type="ECO:0000313" key="10">
    <source>
        <dbReference type="Proteomes" id="UP000198964"/>
    </source>
</evidence>
<feature type="transmembrane region" description="Helical" evidence="8">
    <location>
        <begin position="58"/>
        <end position="81"/>
    </location>
</feature>
<evidence type="ECO:0000256" key="2">
    <source>
        <dbReference type="ARBA" id="ARBA00009773"/>
    </source>
</evidence>
<name>A0A1I2JSN3_9BACT</name>
<keyword evidence="7 8" id="KW-0472">Membrane</keyword>
<feature type="transmembrane region" description="Helical" evidence="8">
    <location>
        <begin position="5"/>
        <end position="23"/>
    </location>
</feature>
<dbReference type="EMBL" id="FONW01000009">
    <property type="protein sequence ID" value="SFF55826.1"/>
    <property type="molecule type" value="Genomic_DNA"/>
</dbReference>
<gene>
    <name evidence="9" type="ORF">SAMN05216283_10970</name>
</gene>
<feature type="transmembrane region" description="Helical" evidence="8">
    <location>
        <begin position="199"/>
        <end position="221"/>
    </location>
</feature>
<keyword evidence="3" id="KW-0813">Transport</keyword>
<feature type="transmembrane region" description="Helical" evidence="8">
    <location>
        <begin position="295"/>
        <end position="326"/>
    </location>
</feature>
<keyword evidence="10" id="KW-1185">Reference proteome</keyword>
<organism evidence="9 10">
    <name type="scientific">Sunxiuqinia elliptica</name>
    <dbReference type="NCBI Taxonomy" id="655355"/>
    <lineage>
        <taxon>Bacteria</taxon>
        <taxon>Pseudomonadati</taxon>
        <taxon>Bacteroidota</taxon>
        <taxon>Bacteroidia</taxon>
        <taxon>Marinilabiliales</taxon>
        <taxon>Prolixibacteraceae</taxon>
        <taxon>Sunxiuqinia</taxon>
    </lineage>
</organism>
<keyword evidence="4" id="KW-1003">Cell membrane</keyword>
<dbReference type="RefSeq" id="WP_093920761.1">
    <property type="nucleotide sequence ID" value="NZ_FONW01000009.1"/>
</dbReference>
<proteinExistence type="inferred from homology"/>
<dbReference type="PANTHER" id="PTHR21716:SF53">
    <property type="entry name" value="PERMEASE PERM-RELATED"/>
    <property type="match status" value="1"/>
</dbReference>
<protein>
    <submittedName>
        <fullName evidence="9">Predicted PurR-regulated permease PerM</fullName>
    </submittedName>
</protein>
<evidence type="ECO:0000313" key="9">
    <source>
        <dbReference type="EMBL" id="SFF55826.1"/>
    </source>
</evidence>
<dbReference type="Proteomes" id="UP000198964">
    <property type="component" value="Unassembled WGS sequence"/>
</dbReference>
<dbReference type="STRING" id="655355.SAMN05216283_10970"/>
<evidence type="ECO:0000256" key="1">
    <source>
        <dbReference type="ARBA" id="ARBA00004651"/>
    </source>
</evidence>
<accession>A0A1I2JSN3</accession>
<dbReference type="GO" id="GO:0005886">
    <property type="term" value="C:plasma membrane"/>
    <property type="evidence" value="ECO:0007669"/>
    <property type="project" value="UniProtKB-SubCell"/>
</dbReference>
<evidence type="ECO:0000256" key="4">
    <source>
        <dbReference type="ARBA" id="ARBA00022475"/>
    </source>
</evidence>
<comment type="subcellular location">
    <subcellularLocation>
        <location evidence="1">Cell membrane</location>
        <topology evidence="1">Multi-pass membrane protein</topology>
    </subcellularLocation>
</comment>
<feature type="transmembrane region" description="Helical" evidence="8">
    <location>
        <begin position="29"/>
        <end position="46"/>
    </location>
</feature>
<feature type="transmembrane region" description="Helical" evidence="8">
    <location>
        <begin position="227"/>
        <end position="257"/>
    </location>
</feature>
<feature type="transmembrane region" description="Helical" evidence="8">
    <location>
        <begin position="269"/>
        <end position="289"/>
    </location>
</feature>
<evidence type="ECO:0000256" key="5">
    <source>
        <dbReference type="ARBA" id="ARBA00022692"/>
    </source>
</evidence>
<feature type="transmembrane region" description="Helical" evidence="8">
    <location>
        <begin position="141"/>
        <end position="165"/>
    </location>
</feature>